<dbReference type="STRING" id="1391654.AKJ09_00515"/>
<evidence type="ECO:0000256" key="2">
    <source>
        <dbReference type="SAM" id="Phobius"/>
    </source>
</evidence>
<dbReference type="KEGG" id="llu:AKJ09_00515"/>
<evidence type="ECO:0000256" key="1">
    <source>
        <dbReference type="SAM" id="MobiDB-lite"/>
    </source>
</evidence>
<keyword evidence="2" id="KW-0812">Transmembrane</keyword>
<feature type="compositionally biased region" description="Polar residues" evidence="1">
    <location>
        <begin position="141"/>
        <end position="152"/>
    </location>
</feature>
<proteinExistence type="predicted"/>
<gene>
    <name evidence="3" type="ORF">AKJ09_00515</name>
</gene>
<keyword evidence="4" id="KW-1185">Reference proteome</keyword>
<organism evidence="3 4">
    <name type="scientific">Labilithrix luteola</name>
    <dbReference type="NCBI Taxonomy" id="1391654"/>
    <lineage>
        <taxon>Bacteria</taxon>
        <taxon>Pseudomonadati</taxon>
        <taxon>Myxococcota</taxon>
        <taxon>Polyangia</taxon>
        <taxon>Polyangiales</taxon>
        <taxon>Labilitrichaceae</taxon>
        <taxon>Labilithrix</taxon>
    </lineage>
</organism>
<dbReference type="RefSeq" id="WP_146645535.1">
    <property type="nucleotide sequence ID" value="NZ_CP012333.1"/>
</dbReference>
<dbReference type="EMBL" id="CP012333">
    <property type="protein sequence ID" value="AKU93851.1"/>
    <property type="molecule type" value="Genomic_DNA"/>
</dbReference>
<feature type="transmembrane region" description="Helical" evidence="2">
    <location>
        <begin position="56"/>
        <end position="75"/>
    </location>
</feature>
<protein>
    <submittedName>
        <fullName evidence="3">Uncharacterized protein</fullName>
    </submittedName>
</protein>
<dbReference type="Proteomes" id="UP000064967">
    <property type="component" value="Chromosome"/>
</dbReference>
<dbReference type="Gene3D" id="1.25.40.10">
    <property type="entry name" value="Tetratricopeptide repeat domain"/>
    <property type="match status" value="1"/>
</dbReference>
<keyword evidence="2" id="KW-1133">Transmembrane helix</keyword>
<dbReference type="AlphaFoldDB" id="A0A0K1PKD4"/>
<sequence length="258" mass="26807">MNDDIDNYLETLFETARSDGASRMATSERRVLDAIAASSTLATGSLSAMRSSWMKGSLFGAIVVGLAVVAFRLTGGNATKTTDAMVSAATPAPFAASGEPSPHAVNDSPPEIPSIAVDQLPSSQVPSKPNRPRSVPAPSAEPTTASTRSSLEAATAPEAASPRPLNSIAEQIRLVDSARRHVAAHEGREALAVLDDYARRFPGGALDEEATALRVEALDRAGDHAAAVALGRRFMSANPNSAYASRVALVIAKSPPHD</sequence>
<reference evidence="3 4" key="1">
    <citation type="submission" date="2015-08" db="EMBL/GenBank/DDBJ databases">
        <authorList>
            <person name="Babu N.S."/>
            <person name="Beckwith C.J."/>
            <person name="Beseler K.G."/>
            <person name="Brison A."/>
            <person name="Carone J.V."/>
            <person name="Caskin T.P."/>
            <person name="Diamond M."/>
            <person name="Durham M.E."/>
            <person name="Foxe J.M."/>
            <person name="Go M."/>
            <person name="Henderson B.A."/>
            <person name="Jones I.B."/>
            <person name="McGettigan J.A."/>
            <person name="Micheletti S.J."/>
            <person name="Nasrallah M.E."/>
            <person name="Ortiz D."/>
            <person name="Piller C.R."/>
            <person name="Privatt S.R."/>
            <person name="Schneider S.L."/>
            <person name="Sharp S."/>
            <person name="Smith T.C."/>
            <person name="Stanton J.D."/>
            <person name="Ullery H.E."/>
            <person name="Wilson R.J."/>
            <person name="Serrano M.G."/>
            <person name="Buck G."/>
            <person name="Lee V."/>
            <person name="Wang Y."/>
            <person name="Carvalho R."/>
            <person name="Voegtly L."/>
            <person name="Shi R."/>
            <person name="Duckworth R."/>
            <person name="Johnson A."/>
            <person name="Loviza R."/>
            <person name="Walstead R."/>
            <person name="Shah Z."/>
            <person name="Kiflezghi M."/>
            <person name="Wade K."/>
            <person name="Ball S.L."/>
            <person name="Bradley K.W."/>
            <person name="Asai D.J."/>
            <person name="Bowman C.A."/>
            <person name="Russell D.A."/>
            <person name="Pope W.H."/>
            <person name="Jacobs-Sera D."/>
            <person name="Hendrix R.W."/>
            <person name="Hatfull G.F."/>
        </authorList>
    </citation>
    <scope>NUCLEOTIDE SEQUENCE [LARGE SCALE GENOMIC DNA]</scope>
    <source>
        <strain evidence="3 4">DSM 27648</strain>
    </source>
</reference>
<accession>A0A0K1PKD4</accession>
<dbReference type="InterPro" id="IPR011990">
    <property type="entry name" value="TPR-like_helical_dom_sf"/>
</dbReference>
<evidence type="ECO:0000313" key="4">
    <source>
        <dbReference type="Proteomes" id="UP000064967"/>
    </source>
</evidence>
<dbReference type="OrthoDB" id="5514508at2"/>
<evidence type="ECO:0000313" key="3">
    <source>
        <dbReference type="EMBL" id="AKU93851.1"/>
    </source>
</evidence>
<name>A0A0K1PKD4_9BACT</name>
<feature type="region of interest" description="Disordered" evidence="1">
    <location>
        <begin position="93"/>
        <end position="164"/>
    </location>
</feature>
<keyword evidence="2" id="KW-0472">Membrane</keyword>